<feature type="chain" id="PRO_5042988744" evidence="2">
    <location>
        <begin position="25"/>
        <end position="204"/>
    </location>
</feature>
<keyword evidence="4" id="KW-1185">Reference proteome</keyword>
<feature type="region of interest" description="Disordered" evidence="1">
    <location>
        <begin position="65"/>
        <end position="95"/>
    </location>
</feature>
<dbReference type="EMBL" id="JBCGBO010000024">
    <property type="protein sequence ID" value="KAK9181452.1"/>
    <property type="molecule type" value="Genomic_DNA"/>
</dbReference>
<accession>A0AAP0LNU8</accession>
<evidence type="ECO:0000313" key="3">
    <source>
        <dbReference type="EMBL" id="KAK9181452.1"/>
    </source>
</evidence>
<reference evidence="3 4" key="1">
    <citation type="submission" date="2024-05" db="EMBL/GenBank/DDBJ databases">
        <title>Haplotype-resolved chromosome-level genome assembly of Huyou (Citrus changshanensis).</title>
        <authorList>
            <person name="Miao C."/>
            <person name="Chen W."/>
            <person name="Wu Y."/>
            <person name="Wang L."/>
            <person name="Zhao S."/>
            <person name="Grierson D."/>
            <person name="Xu C."/>
            <person name="Chen K."/>
        </authorList>
    </citation>
    <scope>NUCLEOTIDE SEQUENCE [LARGE SCALE GENOMIC DNA]</scope>
    <source>
        <strain evidence="3">01-14</strain>
        <tissue evidence="3">Leaf</tissue>
    </source>
</reference>
<gene>
    <name evidence="3" type="ORF">WN944_024589</name>
</gene>
<name>A0AAP0LNU8_9ROSI</name>
<organism evidence="3 4">
    <name type="scientific">Citrus x changshan-huyou</name>
    <dbReference type="NCBI Taxonomy" id="2935761"/>
    <lineage>
        <taxon>Eukaryota</taxon>
        <taxon>Viridiplantae</taxon>
        <taxon>Streptophyta</taxon>
        <taxon>Embryophyta</taxon>
        <taxon>Tracheophyta</taxon>
        <taxon>Spermatophyta</taxon>
        <taxon>Magnoliopsida</taxon>
        <taxon>eudicotyledons</taxon>
        <taxon>Gunneridae</taxon>
        <taxon>Pentapetalae</taxon>
        <taxon>rosids</taxon>
        <taxon>malvids</taxon>
        <taxon>Sapindales</taxon>
        <taxon>Rutaceae</taxon>
        <taxon>Aurantioideae</taxon>
        <taxon>Citrus</taxon>
    </lineage>
</organism>
<dbReference type="Proteomes" id="UP001428341">
    <property type="component" value="Unassembled WGS sequence"/>
</dbReference>
<dbReference type="AlphaFoldDB" id="A0AAP0LNU8"/>
<comment type="caution">
    <text evidence="3">The sequence shown here is derived from an EMBL/GenBank/DDBJ whole genome shotgun (WGS) entry which is preliminary data.</text>
</comment>
<keyword evidence="2" id="KW-0732">Signal</keyword>
<feature type="signal peptide" evidence="2">
    <location>
        <begin position="1"/>
        <end position="24"/>
    </location>
</feature>
<sequence>MGWSKWSCQIFFLQLLILLPLSLEVELQLQEEDSSCQCPKNQPSYPNLAIDQCHHFIHASVEQASSLENERKQSRPEISATRGQQHTLLREQRAASSTCCQQRALQRKRARSSSAQQPARAGSVACARSTRWHRLLAQQTARAASVASSAREFDAFPATRWQVVRCRRCVGGRLASEQWWRFLEMAAGEERKKNMDLGFHGFYH</sequence>
<protein>
    <submittedName>
        <fullName evidence="3">Uncharacterized protein</fullName>
    </submittedName>
</protein>
<evidence type="ECO:0000313" key="4">
    <source>
        <dbReference type="Proteomes" id="UP001428341"/>
    </source>
</evidence>
<evidence type="ECO:0000256" key="2">
    <source>
        <dbReference type="SAM" id="SignalP"/>
    </source>
</evidence>
<proteinExistence type="predicted"/>
<evidence type="ECO:0000256" key="1">
    <source>
        <dbReference type="SAM" id="MobiDB-lite"/>
    </source>
</evidence>